<keyword evidence="2 5" id="KW-0645">Protease</keyword>
<dbReference type="SUPFAM" id="SSF52096">
    <property type="entry name" value="ClpP/crotonase"/>
    <property type="match status" value="1"/>
</dbReference>
<dbReference type="FunFam" id="2.30.42.10:FF:000063">
    <property type="entry name" value="Peptidase, S41 family"/>
    <property type="match status" value="1"/>
</dbReference>
<protein>
    <submittedName>
        <fullName evidence="9">Peptidase S41</fullName>
    </submittedName>
</protein>
<comment type="caution">
    <text evidence="9">The sequence shown here is derived from an EMBL/GenBank/DDBJ whole genome shotgun (WGS) entry which is preliminary data.</text>
</comment>
<dbReference type="PANTHER" id="PTHR32060:SF30">
    <property type="entry name" value="CARBOXY-TERMINAL PROCESSING PROTEASE CTPA"/>
    <property type="match status" value="1"/>
</dbReference>
<dbReference type="GO" id="GO:0006508">
    <property type="term" value="P:proteolysis"/>
    <property type="evidence" value="ECO:0007669"/>
    <property type="project" value="UniProtKB-KW"/>
</dbReference>
<dbReference type="SMART" id="SM00228">
    <property type="entry name" value="PDZ"/>
    <property type="match status" value="1"/>
</dbReference>
<evidence type="ECO:0000313" key="9">
    <source>
        <dbReference type="EMBL" id="KWV44122.1"/>
    </source>
</evidence>
<evidence type="ECO:0000256" key="6">
    <source>
        <dbReference type="SAM" id="MobiDB-lite"/>
    </source>
</evidence>
<keyword evidence="4 5" id="KW-0720">Serine protease</keyword>
<dbReference type="InterPro" id="IPR029045">
    <property type="entry name" value="ClpP/crotonase-like_dom_sf"/>
</dbReference>
<dbReference type="RefSeq" id="WP_025658013.1">
    <property type="nucleotide sequence ID" value="NZ_JBBNAS010000309.1"/>
</dbReference>
<dbReference type="OrthoDB" id="9812068at2"/>
<evidence type="ECO:0000256" key="5">
    <source>
        <dbReference type="RuleBase" id="RU004404"/>
    </source>
</evidence>
<dbReference type="Gene3D" id="2.30.42.10">
    <property type="match status" value="1"/>
</dbReference>
<dbReference type="InterPro" id="IPR055210">
    <property type="entry name" value="CtpA/B_N"/>
</dbReference>
<feature type="chain" id="PRO_5007165259" evidence="7">
    <location>
        <begin position="21"/>
        <end position="440"/>
    </location>
</feature>
<dbReference type="AlphaFoldDB" id="A0A120FGC3"/>
<keyword evidence="7" id="KW-0732">Signal</keyword>
<keyword evidence="10" id="KW-1185">Reference proteome</keyword>
<dbReference type="InterPro" id="IPR004447">
    <property type="entry name" value="Peptidase_S41A"/>
</dbReference>
<dbReference type="Pfam" id="PF22694">
    <property type="entry name" value="CtpB_N-like"/>
    <property type="match status" value="1"/>
</dbReference>
<dbReference type="CDD" id="cd06782">
    <property type="entry name" value="cpPDZ_CPP-like"/>
    <property type="match status" value="1"/>
</dbReference>
<evidence type="ECO:0000256" key="2">
    <source>
        <dbReference type="ARBA" id="ARBA00022670"/>
    </source>
</evidence>
<feature type="domain" description="PDZ" evidence="8">
    <location>
        <begin position="87"/>
        <end position="155"/>
    </location>
</feature>
<dbReference type="SUPFAM" id="SSF50156">
    <property type="entry name" value="PDZ domain-like"/>
    <property type="match status" value="1"/>
</dbReference>
<name>A0A120FGC3_9HYPH</name>
<dbReference type="InterPro" id="IPR005151">
    <property type="entry name" value="Tail-specific_protease"/>
</dbReference>
<sequence>MIRRASLVLVGALMGATAMSVIYSAGVPAEAAGASTYKELSVFGDVFERVRAQYVTPPAEDKLIENAINGMLSSLDPHSSYMNAKDAADMQTQTKGEFGGLGIEVTMEDELVKVITPIDDTPAAKAGVLAGDYISEIDGQSVRGLKLEDAVEKMRGPVNTPIKLTLIRKGADKPIELTIVRDVVAVQAVKSRVEDDVGYLRVISFTEKTYPDLEKAIEKIKKTVPADKLKGYVLDLRLNPGGLLDQAIQVSDALLQRGEVVSTRGRNPDETRRFNAGPGDLTDGKPVIVLINGGSASASEIVAGALQDLRRATVLGTRSFGKGSVQTIIPLGENGALRLTTALYYTPSGRSIQGTGITPDIKVEEPLPDDLKGKMTTEGESSLRGHIKGQSETDEGSGSVAYVPPDPKDDVQLNYALDLLRGKKTDPSFPPNPDKAVSAK</sequence>
<dbReference type="InterPro" id="IPR041489">
    <property type="entry name" value="PDZ_6"/>
</dbReference>
<dbReference type="InterPro" id="IPR036034">
    <property type="entry name" value="PDZ_sf"/>
</dbReference>
<reference evidence="9 10" key="1">
    <citation type="submission" date="2015-11" db="EMBL/GenBank/DDBJ databases">
        <title>Draft Genome Sequence of the Strain BR 10423 (Rhizobium sp.) isolated from nodules of Mimosa pudica.</title>
        <authorList>
            <person name="Barauna A.C."/>
            <person name="Zilli J.E."/>
            <person name="Simoes-Araujo J.L."/>
            <person name="Reis V.M."/>
            <person name="James E.K."/>
            <person name="Reis F.B.Jr."/>
            <person name="Rouws L.F."/>
            <person name="Passos S.R."/>
            <person name="Gois S.R."/>
        </authorList>
    </citation>
    <scope>NUCLEOTIDE SEQUENCE [LARGE SCALE GENOMIC DNA]</scope>
    <source>
        <strain evidence="9 10">BR10423</strain>
    </source>
</reference>
<dbReference type="GO" id="GO:0004175">
    <property type="term" value="F:endopeptidase activity"/>
    <property type="evidence" value="ECO:0007669"/>
    <property type="project" value="TreeGrafter"/>
</dbReference>
<organism evidence="9 10">
    <name type="scientific">Rhizobium altiplani</name>
    <dbReference type="NCBI Taxonomy" id="1864509"/>
    <lineage>
        <taxon>Bacteria</taxon>
        <taxon>Pseudomonadati</taxon>
        <taxon>Pseudomonadota</taxon>
        <taxon>Alphaproteobacteria</taxon>
        <taxon>Hyphomicrobiales</taxon>
        <taxon>Rhizobiaceae</taxon>
        <taxon>Rhizobium/Agrobacterium group</taxon>
        <taxon>Rhizobium</taxon>
    </lineage>
</organism>
<evidence type="ECO:0000256" key="1">
    <source>
        <dbReference type="ARBA" id="ARBA00009179"/>
    </source>
</evidence>
<evidence type="ECO:0000313" key="10">
    <source>
        <dbReference type="Proteomes" id="UP000068164"/>
    </source>
</evidence>
<evidence type="ECO:0000259" key="8">
    <source>
        <dbReference type="PROSITE" id="PS50106"/>
    </source>
</evidence>
<dbReference type="Pfam" id="PF03572">
    <property type="entry name" value="Peptidase_S41"/>
    <property type="match status" value="1"/>
</dbReference>
<keyword evidence="3 5" id="KW-0378">Hydrolase</keyword>
<gene>
    <name evidence="9" type="ORF">AS026_17235</name>
</gene>
<dbReference type="GO" id="GO:0030288">
    <property type="term" value="C:outer membrane-bounded periplasmic space"/>
    <property type="evidence" value="ECO:0007669"/>
    <property type="project" value="TreeGrafter"/>
</dbReference>
<comment type="similarity">
    <text evidence="1 5">Belongs to the peptidase S41A family.</text>
</comment>
<dbReference type="FunFam" id="3.90.226.10:FF:000029">
    <property type="entry name" value="Peptidase, S41 family"/>
    <property type="match status" value="1"/>
</dbReference>
<dbReference type="SMART" id="SM00245">
    <property type="entry name" value="TSPc"/>
    <property type="match status" value="1"/>
</dbReference>
<proteinExistence type="inferred from homology"/>
<evidence type="ECO:0000256" key="3">
    <source>
        <dbReference type="ARBA" id="ARBA00022801"/>
    </source>
</evidence>
<dbReference type="GO" id="GO:0007165">
    <property type="term" value="P:signal transduction"/>
    <property type="evidence" value="ECO:0007669"/>
    <property type="project" value="TreeGrafter"/>
</dbReference>
<dbReference type="GO" id="GO:0008236">
    <property type="term" value="F:serine-type peptidase activity"/>
    <property type="evidence" value="ECO:0007669"/>
    <property type="project" value="UniProtKB-KW"/>
</dbReference>
<accession>A0A120FGC3</accession>
<feature type="signal peptide" evidence="7">
    <location>
        <begin position="1"/>
        <end position="20"/>
    </location>
</feature>
<dbReference type="Proteomes" id="UP000068164">
    <property type="component" value="Unassembled WGS sequence"/>
</dbReference>
<feature type="compositionally biased region" description="Basic and acidic residues" evidence="6">
    <location>
        <begin position="361"/>
        <end position="383"/>
    </location>
</feature>
<evidence type="ECO:0000256" key="7">
    <source>
        <dbReference type="SAM" id="SignalP"/>
    </source>
</evidence>
<evidence type="ECO:0000256" key="4">
    <source>
        <dbReference type="ARBA" id="ARBA00022825"/>
    </source>
</evidence>
<dbReference type="PANTHER" id="PTHR32060">
    <property type="entry name" value="TAIL-SPECIFIC PROTEASE"/>
    <property type="match status" value="1"/>
</dbReference>
<dbReference type="EMBL" id="LNCD01000123">
    <property type="protein sequence ID" value="KWV44122.1"/>
    <property type="molecule type" value="Genomic_DNA"/>
</dbReference>
<dbReference type="NCBIfam" id="TIGR00225">
    <property type="entry name" value="prc"/>
    <property type="match status" value="1"/>
</dbReference>
<feature type="region of interest" description="Disordered" evidence="6">
    <location>
        <begin position="355"/>
        <end position="409"/>
    </location>
</feature>
<dbReference type="Gene3D" id="3.30.750.44">
    <property type="match status" value="1"/>
</dbReference>
<dbReference type="PROSITE" id="PS50106">
    <property type="entry name" value="PDZ"/>
    <property type="match status" value="1"/>
</dbReference>
<dbReference type="Gene3D" id="3.90.226.10">
    <property type="entry name" value="2-enoyl-CoA Hydratase, Chain A, domain 1"/>
    <property type="match status" value="1"/>
</dbReference>
<dbReference type="Pfam" id="PF17820">
    <property type="entry name" value="PDZ_6"/>
    <property type="match status" value="1"/>
</dbReference>
<dbReference type="InterPro" id="IPR001478">
    <property type="entry name" value="PDZ"/>
</dbReference>
<dbReference type="CDD" id="cd07560">
    <property type="entry name" value="Peptidase_S41_CPP"/>
    <property type="match status" value="1"/>
</dbReference>